<evidence type="ECO:0000313" key="1">
    <source>
        <dbReference type="EMBL" id="MBM7413500.1"/>
    </source>
</evidence>
<sequence>MTHSLISAEVPDAVPLIPPPAMNQPAFPLHH</sequence>
<comment type="caution">
    <text evidence="1">The sequence shown here is derived from an EMBL/GenBank/DDBJ whole genome shotgun (WGS) entry which is preliminary data.</text>
</comment>
<name>A0ABS2KNF0_9NOCA</name>
<organism evidence="1 2">
    <name type="scientific">Rhodococcoides corynebacterioides</name>
    <dbReference type="NCBI Taxonomy" id="53972"/>
    <lineage>
        <taxon>Bacteria</taxon>
        <taxon>Bacillati</taxon>
        <taxon>Actinomycetota</taxon>
        <taxon>Actinomycetes</taxon>
        <taxon>Mycobacteriales</taxon>
        <taxon>Nocardiaceae</taxon>
        <taxon>Rhodococcoides</taxon>
    </lineage>
</organism>
<protein>
    <submittedName>
        <fullName evidence="1">Uncharacterized protein</fullName>
    </submittedName>
</protein>
<reference evidence="1 2" key="1">
    <citation type="submission" date="2021-01" db="EMBL/GenBank/DDBJ databases">
        <title>Genomics of switchgrass bacterial isolates.</title>
        <authorList>
            <person name="Shade A."/>
        </authorList>
    </citation>
    <scope>NUCLEOTIDE SEQUENCE [LARGE SCALE GENOMIC DNA]</scope>
    <source>
        <strain evidence="1 2">PvP111</strain>
    </source>
</reference>
<keyword evidence="2" id="KW-1185">Reference proteome</keyword>
<proteinExistence type="predicted"/>
<evidence type="ECO:0000313" key="2">
    <source>
        <dbReference type="Proteomes" id="UP000703038"/>
    </source>
</evidence>
<accession>A0ABS2KNF0</accession>
<gene>
    <name evidence="1" type="ORF">JOE42_000233</name>
</gene>
<dbReference type="EMBL" id="JAFBBK010000001">
    <property type="protein sequence ID" value="MBM7413500.1"/>
    <property type="molecule type" value="Genomic_DNA"/>
</dbReference>
<dbReference type="Proteomes" id="UP000703038">
    <property type="component" value="Unassembled WGS sequence"/>
</dbReference>